<gene>
    <name evidence="5" type="primary">pcaG</name>
    <name evidence="5" type="ORF">Ato02nite_039800</name>
</gene>
<dbReference type="Proteomes" id="UP000677082">
    <property type="component" value="Unassembled WGS sequence"/>
</dbReference>
<evidence type="ECO:0000313" key="6">
    <source>
        <dbReference type="Proteomes" id="UP000677082"/>
    </source>
</evidence>
<dbReference type="RefSeq" id="WP_213008075.1">
    <property type="nucleotide sequence ID" value="NZ_BOQN01000052.1"/>
</dbReference>
<dbReference type="PANTHER" id="PTHR33711:SF9">
    <property type="entry name" value="PROTOCATECHUATE 3,4-DIOXYGENASE ALPHA CHAIN"/>
    <property type="match status" value="1"/>
</dbReference>
<evidence type="ECO:0000313" key="5">
    <source>
        <dbReference type="EMBL" id="GIM92187.1"/>
    </source>
</evidence>
<dbReference type="Gene3D" id="2.60.130.10">
    <property type="entry name" value="Aromatic compound dioxygenase"/>
    <property type="match status" value="1"/>
</dbReference>
<dbReference type="InterPro" id="IPR015889">
    <property type="entry name" value="Intradiol_dOase_core"/>
</dbReference>
<dbReference type="GO" id="GO:0018578">
    <property type="term" value="F:protocatechuate 3,4-dioxygenase activity"/>
    <property type="evidence" value="ECO:0007669"/>
    <property type="project" value="InterPro"/>
</dbReference>
<evidence type="ECO:0000259" key="4">
    <source>
        <dbReference type="Pfam" id="PF00775"/>
    </source>
</evidence>
<dbReference type="InterPro" id="IPR050770">
    <property type="entry name" value="Intradiol_RC_Dioxygenase"/>
</dbReference>
<dbReference type="PANTHER" id="PTHR33711">
    <property type="entry name" value="DIOXYGENASE, PUTATIVE (AFU_ORTHOLOGUE AFUA_2G02910)-RELATED"/>
    <property type="match status" value="1"/>
</dbReference>
<dbReference type="NCBIfam" id="TIGR02423">
    <property type="entry name" value="protocat_alph"/>
    <property type="match status" value="1"/>
</dbReference>
<reference evidence="5 6" key="1">
    <citation type="submission" date="2021-03" db="EMBL/GenBank/DDBJ databases">
        <title>Whole genome shotgun sequence of Actinoplanes toevensis NBRC 105298.</title>
        <authorList>
            <person name="Komaki H."/>
            <person name="Tamura T."/>
        </authorList>
    </citation>
    <scope>NUCLEOTIDE SEQUENCE [LARGE SCALE GENOMIC DNA]</scope>
    <source>
        <strain evidence="5 6">NBRC 105298</strain>
    </source>
</reference>
<evidence type="ECO:0000256" key="3">
    <source>
        <dbReference type="ARBA" id="ARBA00023002"/>
    </source>
</evidence>
<organism evidence="5 6">
    <name type="scientific">Paractinoplanes toevensis</name>
    <dbReference type="NCBI Taxonomy" id="571911"/>
    <lineage>
        <taxon>Bacteria</taxon>
        <taxon>Bacillati</taxon>
        <taxon>Actinomycetota</taxon>
        <taxon>Actinomycetes</taxon>
        <taxon>Micromonosporales</taxon>
        <taxon>Micromonosporaceae</taxon>
        <taxon>Paractinoplanes</taxon>
    </lineage>
</organism>
<dbReference type="InterPro" id="IPR012786">
    <property type="entry name" value="Protocat_dOase_a"/>
</dbReference>
<evidence type="ECO:0000256" key="1">
    <source>
        <dbReference type="ARBA" id="ARBA00007825"/>
    </source>
</evidence>
<dbReference type="SUPFAM" id="SSF49482">
    <property type="entry name" value="Aromatic compound dioxygenase"/>
    <property type="match status" value="1"/>
</dbReference>
<dbReference type="Pfam" id="PF00775">
    <property type="entry name" value="Dioxygenase_C"/>
    <property type="match status" value="1"/>
</dbReference>
<protein>
    <submittedName>
        <fullName evidence="5">Protocatechuate 3,4-dioxygenase subunit alpha</fullName>
    </submittedName>
</protein>
<dbReference type="InterPro" id="IPR000627">
    <property type="entry name" value="Intradiol_dOase_C"/>
</dbReference>
<dbReference type="GO" id="GO:0008199">
    <property type="term" value="F:ferric iron binding"/>
    <property type="evidence" value="ECO:0007669"/>
    <property type="project" value="InterPro"/>
</dbReference>
<proteinExistence type="inferred from homology"/>
<feature type="domain" description="Intradiol ring-cleavage dioxygenases" evidence="4">
    <location>
        <begin position="33"/>
        <end position="102"/>
    </location>
</feature>
<accession>A0A919TBU0</accession>
<dbReference type="EMBL" id="BOQN01000052">
    <property type="protein sequence ID" value="GIM92187.1"/>
    <property type="molecule type" value="Genomic_DNA"/>
</dbReference>
<dbReference type="AlphaFoldDB" id="A0A919TBU0"/>
<keyword evidence="3" id="KW-0560">Oxidoreductase</keyword>
<keyword evidence="6" id="KW-1185">Reference proteome</keyword>
<evidence type="ECO:0000256" key="2">
    <source>
        <dbReference type="ARBA" id="ARBA00022964"/>
    </source>
</evidence>
<name>A0A919TBU0_9ACTN</name>
<comment type="similarity">
    <text evidence="1">Belongs to the intradiol ring-cleavage dioxygenase family.</text>
</comment>
<keyword evidence="2" id="KW-0223">Dioxygenase</keyword>
<comment type="caution">
    <text evidence="5">The sequence shown here is derived from an EMBL/GenBank/DDBJ whole genome shotgun (WGS) entry which is preliminary data.</text>
</comment>
<sequence>MSAAPGQTVGPFFHLGLPYEKGNELVPPGRAGAIRLHGRVLDGSGVPVPDAMIEIWQASPDGKILQQPGSLRRDGWTFTGFGRAATDADGHYWFSTLAPGPTEPGKPAFFAVAVFARGLLDRLFTRAYLPAPKDLDALLESVPEDRRGTLITEADDTGVVFDIHLQGPHETVFLSFPRHRGIWA</sequence>